<proteinExistence type="predicted"/>
<evidence type="ECO:0000313" key="2">
    <source>
        <dbReference type="EMBL" id="KAF7405925.1"/>
    </source>
</evidence>
<dbReference type="EMBL" id="JACSDZ010000004">
    <property type="protein sequence ID" value="KAF7405925.1"/>
    <property type="molecule type" value="Genomic_DNA"/>
</dbReference>
<sequence length="94" mass="11154">MIYQTDYLVSRSREASLRTALDFVGELWTQRLNVHVAALIRSIARTNTCRITRPALLVFTSMYLPEKRRKEPEKEEDEDEEKASRVEREDEEHE</sequence>
<reference evidence="2" key="1">
    <citation type="journal article" date="2020" name="G3 (Bethesda)">
        <title>High-Quality Assemblies for Three Invasive Social Wasps from the &lt;i&gt;Vespula&lt;/i&gt; Genus.</title>
        <authorList>
            <person name="Harrop T.W.R."/>
            <person name="Guhlin J."/>
            <person name="McLaughlin G.M."/>
            <person name="Permina E."/>
            <person name="Stockwell P."/>
            <person name="Gilligan J."/>
            <person name="Le Lec M.F."/>
            <person name="Gruber M.A.M."/>
            <person name="Quinn O."/>
            <person name="Lovegrove M."/>
            <person name="Duncan E.J."/>
            <person name="Remnant E.J."/>
            <person name="Van Eeckhoven J."/>
            <person name="Graham B."/>
            <person name="Knapp R.A."/>
            <person name="Langford K.W."/>
            <person name="Kronenberg Z."/>
            <person name="Press M.O."/>
            <person name="Eacker S.M."/>
            <person name="Wilson-Rankin E.E."/>
            <person name="Purcell J."/>
            <person name="Lester P.J."/>
            <person name="Dearden P.K."/>
        </authorList>
    </citation>
    <scope>NUCLEOTIDE SEQUENCE</scope>
    <source>
        <strain evidence="2">Linc-1</strain>
    </source>
</reference>
<evidence type="ECO:0000256" key="1">
    <source>
        <dbReference type="SAM" id="MobiDB-lite"/>
    </source>
</evidence>
<feature type="region of interest" description="Disordered" evidence="1">
    <location>
        <begin position="67"/>
        <end position="94"/>
    </location>
</feature>
<gene>
    <name evidence="2" type="ORF">HZH68_005294</name>
</gene>
<accession>A0A834KFY5</accession>
<keyword evidence="3" id="KW-1185">Reference proteome</keyword>
<evidence type="ECO:0000313" key="3">
    <source>
        <dbReference type="Proteomes" id="UP000617340"/>
    </source>
</evidence>
<dbReference type="Proteomes" id="UP000617340">
    <property type="component" value="Unassembled WGS sequence"/>
</dbReference>
<protein>
    <submittedName>
        <fullName evidence="2">Uncharacterized protein</fullName>
    </submittedName>
</protein>
<comment type="caution">
    <text evidence="2">The sequence shown here is derived from an EMBL/GenBank/DDBJ whole genome shotgun (WGS) entry which is preliminary data.</text>
</comment>
<name>A0A834KFY5_VESGE</name>
<dbReference type="AlphaFoldDB" id="A0A834KFY5"/>
<organism evidence="2 3">
    <name type="scientific">Vespula germanica</name>
    <name type="common">German yellow jacket</name>
    <name type="synonym">Paravespula germanica</name>
    <dbReference type="NCBI Taxonomy" id="30212"/>
    <lineage>
        <taxon>Eukaryota</taxon>
        <taxon>Metazoa</taxon>
        <taxon>Ecdysozoa</taxon>
        <taxon>Arthropoda</taxon>
        <taxon>Hexapoda</taxon>
        <taxon>Insecta</taxon>
        <taxon>Pterygota</taxon>
        <taxon>Neoptera</taxon>
        <taxon>Endopterygota</taxon>
        <taxon>Hymenoptera</taxon>
        <taxon>Apocrita</taxon>
        <taxon>Aculeata</taxon>
        <taxon>Vespoidea</taxon>
        <taxon>Vespidae</taxon>
        <taxon>Vespinae</taxon>
        <taxon>Vespula</taxon>
    </lineage>
</organism>